<dbReference type="EC" id="2.7.13.3" evidence="2"/>
<accession>A0A7G9QPF7</accession>
<dbReference type="Gene3D" id="3.30.565.10">
    <property type="entry name" value="Histidine kinase-like ATPase, C-terminal domain"/>
    <property type="match status" value="1"/>
</dbReference>
<dbReference type="InterPro" id="IPR005467">
    <property type="entry name" value="His_kinase_dom"/>
</dbReference>
<evidence type="ECO:0000256" key="2">
    <source>
        <dbReference type="ARBA" id="ARBA00012438"/>
    </source>
</evidence>
<evidence type="ECO:0000256" key="1">
    <source>
        <dbReference type="ARBA" id="ARBA00000085"/>
    </source>
</evidence>
<evidence type="ECO:0000313" key="7">
    <source>
        <dbReference type="EMBL" id="QNN45232.1"/>
    </source>
</evidence>
<dbReference type="SUPFAM" id="SSF47384">
    <property type="entry name" value="Homodimeric domain of signal transducing histidine kinase"/>
    <property type="match status" value="1"/>
</dbReference>
<dbReference type="PRINTS" id="PR00344">
    <property type="entry name" value="BCTRLSENSOR"/>
</dbReference>
<evidence type="ECO:0000256" key="3">
    <source>
        <dbReference type="ARBA" id="ARBA00022553"/>
    </source>
</evidence>
<evidence type="ECO:0000259" key="6">
    <source>
        <dbReference type="PROSITE" id="PS50110"/>
    </source>
</evidence>
<dbReference type="InterPro" id="IPR036890">
    <property type="entry name" value="HATPase_C_sf"/>
</dbReference>
<evidence type="ECO:0000313" key="8">
    <source>
        <dbReference type="Proteomes" id="UP000515977"/>
    </source>
</evidence>
<dbReference type="InterPro" id="IPR003594">
    <property type="entry name" value="HATPase_dom"/>
</dbReference>
<dbReference type="RefSeq" id="WP_187568999.1">
    <property type="nucleotide sequence ID" value="NZ_CP060711.1"/>
</dbReference>
<dbReference type="KEGG" id="tbv:H9L17_08215"/>
<dbReference type="InterPro" id="IPR036097">
    <property type="entry name" value="HisK_dim/P_sf"/>
</dbReference>
<dbReference type="SMART" id="SM00387">
    <property type="entry name" value="HATPase_c"/>
    <property type="match status" value="1"/>
</dbReference>
<dbReference type="Pfam" id="PF02518">
    <property type="entry name" value="HATPase_c"/>
    <property type="match status" value="1"/>
</dbReference>
<dbReference type="PROSITE" id="PS50110">
    <property type="entry name" value="RESPONSE_REGULATORY"/>
    <property type="match status" value="1"/>
</dbReference>
<dbReference type="PANTHER" id="PTHR43547">
    <property type="entry name" value="TWO-COMPONENT HISTIDINE KINASE"/>
    <property type="match status" value="1"/>
</dbReference>
<feature type="domain" description="Response regulatory" evidence="6">
    <location>
        <begin position="10"/>
        <end position="126"/>
    </location>
</feature>
<dbReference type="EMBL" id="CP060711">
    <property type="protein sequence ID" value="QNN45232.1"/>
    <property type="molecule type" value="Genomic_DNA"/>
</dbReference>
<dbReference type="SMART" id="SM00388">
    <property type="entry name" value="HisKA"/>
    <property type="match status" value="1"/>
</dbReference>
<dbReference type="CDD" id="cd00082">
    <property type="entry name" value="HisKA"/>
    <property type="match status" value="1"/>
</dbReference>
<feature type="modified residue" description="4-aspartylphosphate" evidence="4">
    <location>
        <position position="59"/>
    </location>
</feature>
<dbReference type="Proteomes" id="UP000515977">
    <property type="component" value="Chromosome"/>
</dbReference>
<dbReference type="InterPro" id="IPR011006">
    <property type="entry name" value="CheY-like_superfamily"/>
</dbReference>
<keyword evidence="8" id="KW-1185">Reference proteome</keyword>
<dbReference type="Gene3D" id="3.40.50.2300">
    <property type="match status" value="1"/>
</dbReference>
<dbReference type="PANTHER" id="PTHR43547:SF2">
    <property type="entry name" value="HYBRID SIGNAL TRANSDUCTION HISTIDINE KINASE C"/>
    <property type="match status" value="1"/>
</dbReference>
<dbReference type="CDD" id="cd00075">
    <property type="entry name" value="HATPase"/>
    <property type="match status" value="1"/>
</dbReference>
<dbReference type="Pfam" id="PF00512">
    <property type="entry name" value="HisKA"/>
    <property type="match status" value="1"/>
</dbReference>
<keyword evidence="7" id="KW-0418">Kinase</keyword>
<dbReference type="Gene3D" id="1.10.287.130">
    <property type="match status" value="1"/>
</dbReference>
<protein>
    <recommendedName>
        <fullName evidence="2">histidine kinase</fullName>
        <ecNumber evidence="2">2.7.13.3</ecNumber>
    </recommendedName>
</protein>
<dbReference type="SUPFAM" id="SSF52172">
    <property type="entry name" value="CheY-like"/>
    <property type="match status" value="1"/>
</dbReference>
<keyword evidence="3 4" id="KW-0597">Phosphoprotein</keyword>
<organism evidence="7 8">
    <name type="scientific">Thermomonas brevis</name>
    <dbReference type="NCBI Taxonomy" id="215691"/>
    <lineage>
        <taxon>Bacteria</taxon>
        <taxon>Pseudomonadati</taxon>
        <taxon>Pseudomonadota</taxon>
        <taxon>Gammaproteobacteria</taxon>
        <taxon>Lysobacterales</taxon>
        <taxon>Lysobacteraceae</taxon>
        <taxon>Thermomonas</taxon>
    </lineage>
</organism>
<dbReference type="InterPro" id="IPR004358">
    <property type="entry name" value="Sig_transdc_His_kin-like_C"/>
</dbReference>
<evidence type="ECO:0000259" key="5">
    <source>
        <dbReference type="PROSITE" id="PS50109"/>
    </source>
</evidence>
<keyword evidence="7" id="KW-0808">Transferase</keyword>
<sequence length="371" mass="40082">MPNQIARTGRILVVTAQPASAASIAALLERHGHAAMIAATREEALASAAEHVPDLILLDLPMPGQVGLELLVTLHEQPALRPIPVIVLASASDHARLLRAFEAGAVDCIGKPCSPEEMMARVHVHLRLKLTRDRLEQVARERQELVTLVAHDLKNPLTSVLFACEMLALPDCKAERAPRYLQVIDDSTREALGYIRNYLQSQAHASAQPAGKACAHLGETLRWLAARYELQLEASGLRLRIEAPDPDACVAIGGQVLRQLGENLISNALKYARDGGELELIAKPGAPGFWQLVAQDRGPGVPAGFRPQLFTPFKRAHENDAAASHSSGLGLTLARQIAINAGGRLWYEDRDGGGARFLLELPEIDCGEDCA</sequence>
<name>A0A7G9QPF7_9GAMM</name>
<reference evidence="7 8" key="1">
    <citation type="submission" date="2020-08" db="EMBL/GenBank/DDBJ databases">
        <title>Genome sequence of Thermomonas brevis KACC 16975T.</title>
        <authorList>
            <person name="Hyun D.-W."/>
            <person name="Bae J.-W."/>
        </authorList>
    </citation>
    <scope>NUCLEOTIDE SEQUENCE [LARGE SCALE GENOMIC DNA]</scope>
    <source>
        <strain evidence="7 8">KACC 16975</strain>
    </source>
</reference>
<dbReference type="GO" id="GO:0000155">
    <property type="term" value="F:phosphorelay sensor kinase activity"/>
    <property type="evidence" value="ECO:0007669"/>
    <property type="project" value="InterPro"/>
</dbReference>
<evidence type="ECO:0000256" key="4">
    <source>
        <dbReference type="PROSITE-ProRule" id="PRU00169"/>
    </source>
</evidence>
<dbReference type="SUPFAM" id="SSF55874">
    <property type="entry name" value="ATPase domain of HSP90 chaperone/DNA topoisomerase II/histidine kinase"/>
    <property type="match status" value="1"/>
</dbReference>
<proteinExistence type="predicted"/>
<dbReference type="SMART" id="SM00448">
    <property type="entry name" value="REC"/>
    <property type="match status" value="1"/>
</dbReference>
<dbReference type="PROSITE" id="PS50109">
    <property type="entry name" value="HIS_KIN"/>
    <property type="match status" value="1"/>
</dbReference>
<gene>
    <name evidence="7" type="ORF">H9L17_08215</name>
</gene>
<dbReference type="AlphaFoldDB" id="A0A7G9QPF7"/>
<comment type="catalytic activity">
    <reaction evidence="1">
        <text>ATP + protein L-histidine = ADP + protein N-phospho-L-histidine.</text>
        <dbReference type="EC" id="2.7.13.3"/>
    </reaction>
</comment>
<dbReference type="InterPro" id="IPR003661">
    <property type="entry name" value="HisK_dim/P_dom"/>
</dbReference>
<feature type="domain" description="Histidine kinase" evidence="5">
    <location>
        <begin position="148"/>
        <end position="365"/>
    </location>
</feature>
<dbReference type="Pfam" id="PF00072">
    <property type="entry name" value="Response_reg"/>
    <property type="match status" value="1"/>
</dbReference>
<dbReference type="InterPro" id="IPR001789">
    <property type="entry name" value="Sig_transdc_resp-reg_receiver"/>
</dbReference>